<keyword evidence="1" id="KW-0812">Transmembrane</keyword>
<dbReference type="NCBIfam" id="TIGR04057">
    <property type="entry name" value="SusC_RagA_signa"/>
    <property type="match status" value="1"/>
</dbReference>
<dbReference type="Gene3D" id="2.170.130.10">
    <property type="entry name" value="TonB-dependent receptor, plug domain"/>
    <property type="match status" value="1"/>
</dbReference>
<keyword evidence="4" id="KW-0675">Receptor</keyword>
<dbReference type="AlphaFoldDB" id="A0A174NJ58"/>
<feature type="chain" id="PRO_5008028992" evidence="2">
    <location>
        <begin position="25"/>
        <end position="1028"/>
    </location>
</feature>
<reference evidence="4 5" key="1">
    <citation type="submission" date="2015-09" db="EMBL/GenBank/DDBJ databases">
        <authorList>
            <consortium name="Pathogen Informatics"/>
        </authorList>
    </citation>
    <scope>NUCLEOTIDE SEQUENCE [LARGE SCALE GENOMIC DNA]</scope>
    <source>
        <strain evidence="4 5">2789STDY5834899</strain>
    </source>
</reference>
<dbReference type="Pfam" id="PF07715">
    <property type="entry name" value="Plug"/>
    <property type="match status" value="1"/>
</dbReference>
<dbReference type="Pfam" id="PF13715">
    <property type="entry name" value="CarbopepD_reg_2"/>
    <property type="match status" value="1"/>
</dbReference>
<proteinExistence type="inferred from homology"/>
<dbReference type="GO" id="GO:0009279">
    <property type="term" value="C:cell outer membrane"/>
    <property type="evidence" value="ECO:0007669"/>
    <property type="project" value="UniProtKB-SubCell"/>
</dbReference>
<name>A0A174NJ58_BACT4</name>
<evidence type="ECO:0000256" key="2">
    <source>
        <dbReference type="SAM" id="SignalP"/>
    </source>
</evidence>
<dbReference type="EMBL" id="CZAP01000006">
    <property type="protein sequence ID" value="CUP46560.1"/>
    <property type="molecule type" value="Genomic_DNA"/>
</dbReference>
<dbReference type="RefSeq" id="WP_055299714.1">
    <property type="nucleotide sequence ID" value="NZ_CZAP01000006.1"/>
</dbReference>
<keyword evidence="1" id="KW-0813">Transport</keyword>
<comment type="subcellular location">
    <subcellularLocation>
        <location evidence="1">Cell outer membrane</location>
        <topology evidence="1">Multi-pass membrane protein</topology>
    </subcellularLocation>
</comment>
<organism evidence="4 5">
    <name type="scientific">Bacteroides thetaiotaomicron</name>
    <dbReference type="NCBI Taxonomy" id="818"/>
    <lineage>
        <taxon>Bacteria</taxon>
        <taxon>Pseudomonadati</taxon>
        <taxon>Bacteroidota</taxon>
        <taxon>Bacteroidia</taxon>
        <taxon>Bacteroidales</taxon>
        <taxon>Bacteroidaceae</taxon>
        <taxon>Bacteroides</taxon>
    </lineage>
</organism>
<accession>A0A174NJ58</accession>
<gene>
    <name evidence="4" type="ORF">ERS852511_02191</name>
</gene>
<feature type="domain" description="TonB-dependent receptor plug" evidence="3">
    <location>
        <begin position="120"/>
        <end position="225"/>
    </location>
</feature>
<comment type="similarity">
    <text evidence="1">Belongs to the TonB-dependent receptor family.</text>
</comment>
<dbReference type="InterPro" id="IPR039426">
    <property type="entry name" value="TonB-dep_rcpt-like"/>
</dbReference>
<dbReference type="FunFam" id="2.170.130.10:FF:000003">
    <property type="entry name" value="SusC/RagA family TonB-linked outer membrane protein"/>
    <property type="match status" value="1"/>
</dbReference>
<keyword evidence="1" id="KW-1134">Transmembrane beta strand</keyword>
<dbReference type="SUPFAM" id="SSF56935">
    <property type="entry name" value="Porins"/>
    <property type="match status" value="1"/>
</dbReference>
<dbReference type="InterPro" id="IPR023997">
    <property type="entry name" value="TonB-dep_OMP_SusC/RagA_CS"/>
</dbReference>
<dbReference type="PROSITE" id="PS52016">
    <property type="entry name" value="TONB_DEPENDENT_REC_3"/>
    <property type="match status" value="1"/>
</dbReference>
<dbReference type="InterPro" id="IPR023996">
    <property type="entry name" value="TonB-dep_OMP_SusC/RagA"/>
</dbReference>
<dbReference type="SUPFAM" id="SSF49464">
    <property type="entry name" value="Carboxypeptidase regulatory domain-like"/>
    <property type="match status" value="1"/>
</dbReference>
<protein>
    <submittedName>
        <fullName evidence="4">Outer membrane receptor proteins, mostly Fe transport</fullName>
    </submittedName>
</protein>
<keyword evidence="1" id="KW-0998">Cell outer membrane</keyword>
<dbReference type="InterPro" id="IPR008969">
    <property type="entry name" value="CarboxyPept-like_regulatory"/>
</dbReference>
<evidence type="ECO:0000256" key="1">
    <source>
        <dbReference type="PROSITE-ProRule" id="PRU01360"/>
    </source>
</evidence>
<evidence type="ECO:0000313" key="5">
    <source>
        <dbReference type="Proteomes" id="UP000095576"/>
    </source>
</evidence>
<evidence type="ECO:0000259" key="3">
    <source>
        <dbReference type="Pfam" id="PF07715"/>
    </source>
</evidence>
<sequence>MKNTNLKRFLIGIGLFLVTLNLFAQQEITVTGKVIDGHNEPLIGVAIVVKNQPGLGTTTDFDGNYKIKAGANDVLVFSFLGCDSKEVLVNGKKVINVTLKENTTALEEVTVVGSGTQRKVSVVGAITSVETGVLKNNSSANLSNALAGNVAGIIAAQRTGEPGNNVSEFWIRGISTFGANASALVLVDGVERSLNEVSVEDIESFSVLKDASATAIYGNRGANGVVIITTKKGKAGKVNINAKVEYGITTPSRLPEYVNASTYAAMANEARLSRGEDVKYTEADMDIIAYGLDRDLYPDMDWQKEILNKTTTSSRAMLNISGGGTTARYFISGAYYNEDGLYKADKMKNYNTNANYKRYNFRSNVDVDVTKTTTVELGVSGWIATQNKPGNASSDDLYGSFAALTPLTVPKIYSNGLFPTYGTGVQTNPYVQLNEMGYKEMWQNKIETNIAIKQNLNFLTKGLSFYIRFSYDSFSENYVERLKNPTLYRAEKERDAKGKLVLTKVLDERPLTQSTSSWGDRRYYGEMNLTYERLFAEKHRVSGLLLYYQQEYARNDAGSNIFAAVPRRNVALSGRATYSYMDKYLAEFNFGYTGSENFEKGKRFGFFPAVAMGWVVSNEAFMANTRSWLDNLKLRYSYGEVGNDRLAGDTRFPYISVVDGEGGYNFGEIGQTGVGGVAIKTIGTPNLTWETATKHNIGVDIGLFSKFTLTVDMFKDTRKNIFMKRDHIPGTVGLSGGQIPWANVGKMENMGFDGTMAYSDKIGDVSYTLRGNITYSNTNVIDYDEAANELNYKMTKGYRWSQTRGLIALGLFKDEADIENSPVHSFGPVKPGDIKYKDVNGDGVVNDDDVVPIGYTHNPGLIYGMGLSVEWKGFDFSVLFQGAGSCDFFVGGWGVYPFQEGEAGNIMKMASNPADRWISREISGTPDTENPNAIFPRLTYGNSQNNNRASTHWLRNGRYLRLKNLTIGYTIPKKISRKLLMEGARIYFLGNNLAVWDSFGWWDPELASDNGARYPIQKNFTLGLTLNF</sequence>
<keyword evidence="1" id="KW-0472">Membrane</keyword>
<keyword evidence="2" id="KW-0732">Signal</keyword>
<dbReference type="InterPro" id="IPR037066">
    <property type="entry name" value="Plug_dom_sf"/>
</dbReference>
<evidence type="ECO:0000313" key="4">
    <source>
        <dbReference type="EMBL" id="CUP46560.1"/>
    </source>
</evidence>
<dbReference type="Proteomes" id="UP000095576">
    <property type="component" value="Unassembled WGS sequence"/>
</dbReference>
<dbReference type="InterPro" id="IPR012910">
    <property type="entry name" value="Plug_dom"/>
</dbReference>
<dbReference type="NCBIfam" id="TIGR04056">
    <property type="entry name" value="OMP_RagA_SusC"/>
    <property type="match status" value="1"/>
</dbReference>
<feature type="signal peptide" evidence="2">
    <location>
        <begin position="1"/>
        <end position="24"/>
    </location>
</feature>